<feature type="transmembrane region" description="Helical" evidence="1">
    <location>
        <begin position="176"/>
        <end position="196"/>
    </location>
</feature>
<keyword evidence="1" id="KW-0472">Membrane</keyword>
<comment type="caution">
    <text evidence="2">The sequence shown here is derived from an EMBL/GenBank/DDBJ whole genome shotgun (WGS) entry which is preliminary data.</text>
</comment>
<organism evidence="2 3">
    <name type="scientific">Clostridium folliculivorans</name>
    <dbReference type="NCBI Taxonomy" id="2886038"/>
    <lineage>
        <taxon>Bacteria</taxon>
        <taxon>Bacillati</taxon>
        <taxon>Bacillota</taxon>
        <taxon>Clostridia</taxon>
        <taxon>Eubacteriales</taxon>
        <taxon>Clostridiaceae</taxon>
        <taxon>Clostridium</taxon>
    </lineage>
</organism>
<protein>
    <submittedName>
        <fullName evidence="2">ABC transporter permease</fullName>
    </submittedName>
</protein>
<dbReference type="PANTHER" id="PTHR37305:SF1">
    <property type="entry name" value="MEMBRANE PROTEIN"/>
    <property type="match status" value="1"/>
</dbReference>
<dbReference type="RefSeq" id="WP_261853440.1">
    <property type="nucleotide sequence ID" value="NZ_BQXY01000006.1"/>
</dbReference>
<feature type="transmembrane region" description="Helical" evidence="1">
    <location>
        <begin position="145"/>
        <end position="169"/>
    </location>
</feature>
<keyword evidence="1" id="KW-0812">Transmembrane</keyword>
<dbReference type="Pfam" id="PF12730">
    <property type="entry name" value="ABC2_membrane_4"/>
    <property type="match status" value="1"/>
</dbReference>
<name>A0A9W5Y4T5_9CLOT</name>
<keyword evidence="3" id="KW-1185">Reference proteome</keyword>
<feature type="transmembrane region" description="Helical" evidence="1">
    <location>
        <begin position="21"/>
        <end position="43"/>
    </location>
</feature>
<evidence type="ECO:0000313" key="2">
    <source>
        <dbReference type="EMBL" id="GKU26540.1"/>
    </source>
</evidence>
<feature type="transmembrane region" description="Helical" evidence="1">
    <location>
        <begin position="222"/>
        <end position="243"/>
    </location>
</feature>
<dbReference type="AlphaFoldDB" id="A0A9W5Y4T5"/>
<keyword evidence="1" id="KW-1133">Transmembrane helix</keyword>
<feature type="transmembrane region" description="Helical" evidence="1">
    <location>
        <begin position="55"/>
        <end position="81"/>
    </location>
</feature>
<evidence type="ECO:0000256" key="1">
    <source>
        <dbReference type="SAM" id="Phobius"/>
    </source>
</evidence>
<sequence length="248" mass="27657">MSNLGANIINEIQKLFLKKRTVVFLIVTALISFLSAFFISAIQSKLVFISLTAESFPLIILSIITNAFIPLFIFMLAAEVFSGETADKTMKLVLTRPISRFKIFLSKNIAIAAFVAINLVAVLFVTLLAVAVFRFSSIGNVPHIIFSYIIDIVPALVLVTFASCVVQFFKSSNGALISCILTFIGIKVLAIFIKGFNNSIFTTYLNWYTQWSTGGAKLLTHINLLFMLIAYGIIFFTFGFYLFDKKEF</sequence>
<proteinExistence type="predicted"/>
<dbReference type="PANTHER" id="PTHR37305">
    <property type="entry name" value="INTEGRAL MEMBRANE PROTEIN-RELATED"/>
    <property type="match status" value="1"/>
</dbReference>
<dbReference type="Proteomes" id="UP001057868">
    <property type="component" value="Unassembled WGS sequence"/>
</dbReference>
<reference evidence="2" key="1">
    <citation type="journal article" date="2023" name="Int. J. Syst. Evol. Microbiol.">
        <title>&lt;i&gt;Clostridium folliculivorans&lt;/i&gt; sp. nov., isolated from soil samples of an organic paddy in Japan.</title>
        <authorList>
            <person name="Tazawa J."/>
            <person name="Kobayashi H."/>
            <person name="Tanizawa Y."/>
            <person name="Uchino A."/>
            <person name="Tanaka F."/>
            <person name="Urashima Y."/>
            <person name="Miura S."/>
            <person name="Sakamoto M."/>
            <person name="Ohkuma M."/>
            <person name="Tohno M."/>
        </authorList>
    </citation>
    <scope>NUCLEOTIDE SEQUENCE</scope>
    <source>
        <strain evidence="2">D1-1</strain>
    </source>
</reference>
<feature type="transmembrane region" description="Helical" evidence="1">
    <location>
        <begin position="109"/>
        <end position="133"/>
    </location>
</feature>
<evidence type="ECO:0000313" key="3">
    <source>
        <dbReference type="Proteomes" id="UP001057868"/>
    </source>
</evidence>
<accession>A0A9W5Y4T5</accession>
<gene>
    <name evidence="2" type="ORF">CFOLD11_33670</name>
</gene>
<dbReference type="EMBL" id="BQXY01000006">
    <property type="protein sequence ID" value="GKU26540.1"/>
    <property type="molecule type" value="Genomic_DNA"/>
</dbReference>